<dbReference type="CDD" id="cd07710">
    <property type="entry name" value="arylsulfatase_Sdsa1-like_MBL-fold"/>
    <property type="match status" value="1"/>
</dbReference>
<evidence type="ECO:0000256" key="2">
    <source>
        <dbReference type="ARBA" id="ARBA00022723"/>
    </source>
</evidence>
<evidence type="ECO:0000256" key="5">
    <source>
        <dbReference type="ARBA" id="ARBA00033751"/>
    </source>
</evidence>
<reference evidence="7 9" key="1">
    <citation type="submission" date="2016-01" db="EMBL/GenBank/DDBJ databases">
        <title>Biosynthesis of antibiotic leucinostatins and their inhibition on Phytophthora in bio-control Purpureocillium lilacinum.</title>
        <authorList>
            <person name="Wang G."/>
            <person name="Liu Z."/>
            <person name="Lin R."/>
            <person name="Li E."/>
            <person name="Mao Z."/>
            <person name="Ling J."/>
            <person name="Yin W."/>
            <person name="Xie B."/>
        </authorList>
    </citation>
    <scope>NUCLEOTIDE SEQUENCE [LARGE SCALE GENOMIC DNA]</scope>
    <source>
        <strain evidence="7">PLBJ-1</strain>
        <strain evidence="8">PLFJ-1</strain>
    </source>
</reference>
<dbReference type="EMBL" id="LSBI01000007">
    <property type="protein sequence ID" value="OAQ85932.1"/>
    <property type="molecule type" value="Genomic_DNA"/>
</dbReference>
<dbReference type="Gene3D" id="3.60.15.30">
    <property type="entry name" value="Metallo-beta-lactamase domain"/>
    <property type="match status" value="1"/>
</dbReference>
<evidence type="ECO:0000313" key="7">
    <source>
        <dbReference type="EMBL" id="OAQ77060.1"/>
    </source>
</evidence>
<dbReference type="GO" id="GO:0008800">
    <property type="term" value="F:beta-lactamase activity"/>
    <property type="evidence" value="ECO:0007669"/>
    <property type="project" value="InterPro"/>
</dbReference>
<accession>A0A179GI01</accession>
<evidence type="ECO:0000313" key="9">
    <source>
        <dbReference type="Proteomes" id="UP000078240"/>
    </source>
</evidence>
<dbReference type="PROSITE" id="PS00743">
    <property type="entry name" value="BETA_LACTAMASE_B_1"/>
    <property type="match status" value="1"/>
</dbReference>
<name>A0A179GI01_PURLI</name>
<dbReference type="Proteomes" id="UP000078240">
    <property type="component" value="Unassembled WGS sequence"/>
</dbReference>
<dbReference type="Gene3D" id="1.25.40.880">
    <property type="entry name" value="Alkyl sulfatase, dimerisation domain"/>
    <property type="match status" value="1"/>
</dbReference>
<evidence type="ECO:0000256" key="1">
    <source>
        <dbReference type="ARBA" id="ARBA00001947"/>
    </source>
</evidence>
<gene>
    <name evidence="7" type="ORF">VFPBJ_07532</name>
    <name evidence="8" type="ORF">VFPFJ_08321</name>
</gene>
<organism evidence="7 9">
    <name type="scientific">Purpureocillium lilacinum</name>
    <name type="common">Paecilomyces lilacinus</name>
    <dbReference type="NCBI Taxonomy" id="33203"/>
    <lineage>
        <taxon>Eukaryota</taxon>
        <taxon>Fungi</taxon>
        <taxon>Dikarya</taxon>
        <taxon>Ascomycota</taxon>
        <taxon>Pezizomycotina</taxon>
        <taxon>Sordariomycetes</taxon>
        <taxon>Hypocreomycetidae</taxon>
        <taxon>Hypocreales</taxon>
        <taxon>Ophiocordycipitaceae</taxon>
        <taxon>Purpureocillium</taxon>
    </lineage>
</organism>
<keyword evidence="3" id="KW-0378">Hydrolase</keyword>
<feature type="domain" description="Metallo-beta-lactamase" evidence="6">
    <location>
        <begin position="91"/>
        <end position="321"/>
    </location>
</feature>
<dbReference type="SUPFAM" id="SSF55718">
    <property type="entry name" value="SCP-like"/>
    <property type="match status" value="1"/>
</dbReference>
<keyword evidence="2" id="KW-0479">Metal-binding</keyword>
<evidence type="ECO:0000256" key="4">
    <source>
        <dbReference type="ARBA" id="ARBA00022833"/>
    </source>
</evidence>
<evidence type="ECO:0000313" key="8">
    <source>
        <dbReference type="EMBL" id="OAQ85932.1"/>
    </source>
</evidence>
<dbReference type="Pfam" id="PF14863">
    <property type="entry name" value="Alkyl_sulf_dimr"/>
    <property type="match status" value="1"/>
</dbReference>
<dbReference type="InterPro" id="IPR044097">
    <property type="entry name" value="Bds1/SdsA1_MBL-fold"/>
</dbReference>
<keyword evidence="4" id="KW-0862">Zinc</keyword>
<dbReference type="GO" id="GO:0008270">
    <property type="term" value="F:zinc ion binding"/>
    <property type="evidence" value="ECO:0007669"/>
    <property type="project" value="InterPro"/>
</dbReference>
<dbReference type="PANTHER" id="PTHR43223">
    <property type="entry name" value="ALKYL/ARYL-SULFATASE"/>
    <property type="match status" value="1"/>
</dbReference>
<comment type="cofactor">
    <cofactor evidence="1">
        <name>Zn(2+)</name>
        <dbReference type="ChEBI" id="CHEBI:29105"/>
    </cofactor>
</comment>
<dbReference type="InterPro" id="IPR036527">
    <property type="entry name" value="SCP2_sterol-bd_dom_sf"/>
</dbReference>
<dbReference type="InterPro" id="IPR001018">
    <property type="entry name" value="Beta-lactamase_class-B_CS"/>
</dbReference>
<comment type="similarity">
    <text evidence="5">Belongs to the metallo-beta-lactamase superfamily. Type III sulfatase family.</text>
</comment>
<dbReference type="KEGG" id="plj:28890444"/>
<sequence length="653" mass="70909">MAITISTTAVDENNHDFEFAQRGLVATFQDPVIMSDSGHTVVWDTQAYDFLQDSCPDTANPSLWRQGQLCSATPGLYHVVDGIYQVRGLDLANMTIVRVPRTNGIVIIDCLTSVETARRALELYQEFHRESLGGTDAEIKALIYTHCHADHFGGAQAIKDAAGPANNLRILGPDGFLSHAVSENIYAGAAMSRRAVYMYGERLDKSPAGQIGAGLGQALSSGTGSLLAPTQIITADGALEPAIEGLEIVCQLTPGTEAPAEVNFYFPQYRALCMAENATHTLHNIQTLRGAPVRDARLWSRYMDESIALFGDKSDVVFSSHHWPTWNNSSDEDDGNLIVTFLSEQRDYYAYLHNETLRQLNDGQTPLEIAESITMPPSLSTRTNLRGYYGSVSHNVKGVYDRYMGWFDGNPANLWRHAPADEATRYVACMGGREATLAKAREWRADGDLRFAATLLNQLVFSDGNGNDVAAREELASVYTELGRGAENGTWRNIYLTGAHELLHGPEAGTEAMSPESLMALNLDELFDTMAIRINGPKAVLHKGVTIDFMVEGMQVDPKTSAKGAGWHLRLSNGALTGRAVEYVAHPKRRDSNVDLTVWIAHVGLVALVGSATLGTPKSLDSVKAVTAGDAGAWDAVTSLIVVPNPAFNIVTP</sequence>
<dbReference type="GeneID" id="28890444"/>
<proteinExistence type="inferred from homology"/>
<dbReference type="InterPro" id="IPR052195">
    <property type="entry name" value="Bact_Alkyl/Aryl-Sulfatase"/>
</dbReference>
<dbReference type="SMART" id="SM00849">
    <property type="entry name" value="Lactamase_B"/>
    <property type="match status" value="1"/>
</dbReference>
<dbReference type="InterPro" id="IPR029229">
    <property type="entry name" value="Alkyl_sulf_C"/>
</dbReference>
<dbReference type="GO" id="GO:0017001">
    <property type="term" value="P:antibiotic catabolic process"/>
    <property type="evidence" value="ECO:0007669"/>
    <property type="project" value="InterPro"/>
</dbReference>
<dbReference type="Proteomes" id="UP000078340">
    <property type="component" value="Unassembled WGS sequence"/>
</dbReference>
<dbReference type="GO" id="GO:0046983">
    <property type="term" value="F:protein dimerization activity"/>
    <property type="evidence" value="ECO:0007669"/>
    <property type="project" value="InterPro"/>
</dbReference>
<dbReference type="EMBL" id="LSBH01000006">
    <property type="protein sequence ID" value="OAQ77060.1"/>
    <property type="molecule type" value="Genomic_DNA"/>
</dbReference>
<protein>
    <submittedName>
        <fullName evidence="7">Beta-lactamase domain-containing protein</fullName>
    </submittedName>
</protein>
<dbReference type="Pfam" id="PF14864">
    <property type="entry name" value="Alkyl_sulf_C"/>
    <property type="match status" value="1"/>
</dbReference>
<dbReference type="SUPFAM" id="SSF56281">
    <property type="entry name" value="Metallo-hydrolase/oxidoreductase"/>
    <property type="match status" value="1"/>
</dbReference>
<dbReference type="PANTHER" id="PTHR43223:SF1">
    <property type="entry name" value="ALKYL_ARYL-SULFATASE BDS1"/>
    <property type="match status" value="1"/>
</dbReference>
<dbReference type="AlphaFoldDB" id="A0A179GI01"/>
<dbReference type="OMA" id="AQHEHDH"/>
<dbReference type="InterPro" id="IPR029228">
    <property type="entry name" value="Alkyl_sulf_dimr"/>
</dbReference>
<comment type="caution">
    <text evidence="7">The sequence shown here is derived from an EMBL/GenBank/DDBJ whole genome shotgun (WGS) entry which is preliminary data.</text>
</comment>
<dbReference type="GO" id="GO:0018741">
    <property type="term" value="F:linear primary-alkylsulfatase activity"/>
    <property type="evidence" value="ECO:0007669"/>
    <property type="project" value="InterPro"/>
</dbReference>
<dbReference type="InterPro" id="IPR036866">
    <property type="entry name" value="RibonucZ/Hydroxyglut_hydro"/>
</dbReference>
<dbReference type="Pfam" id="PF00753">
    <property type="entry name" value="Lactamase_B"/>
    <property type="match status" value="1"/>
</dbReference>
<dbReference type="Gene3D" id="3.30.1050.10">
    <property type="entry name" value="SCP2 sterol-binding domain"/>
    <property type="match status" value="1"/>
</dbReference>
<dbReference type="GO" id="GO:0018909">
    <property type="term" value="P:dodecyl sulfate metabolic process"/>
    <property type="evidence" value="ECO:0007669"/>
    <property type="project" value="InterPro"/>
</dbReference>
<evidence type="ECO:0000259" key="6">
    <source>
        <dbReference type="SMART" id="SM00849"/>
    </source>
</evidence>
<evidence type="ECO:0000256" key="3">
    <source>
        <dbReference type="ARBA" id="ARBA00022801"/>
    </source>
</evidence>
<dbReference type="InterPro" id="IPR001279">
    <property type="entry name" value="Metallo-B-lactamas"/>
</dbReference>
<dbReference type="InterPro" id="IPR038536">
    <property type="entry name" value="Alkyl/aryl-sulf_dimr_sf"/>
</dbReference>